<dbReference type="Gene3D" id="3.40.50.300">
    <property type="entry name" value="P-loop containing nucleotide triphosphate hydrolases"/>
    <property type="match status" value="1"/>
</dbReference>
<evidence type="ECO:0000256" key="1">
    <source>
        <dbReference type="ARBA" id="ARBA00022553"/>
    </source>
</evidence>
<accession>A0A8C5QJ13</accession>
<dbReference type="Proteomes" id="UP000694569">
    <property type="component" value="Unplaced"/>
</dbReference>
<protein>
    <recommendedName>
        <fullName evidence="5">Guanine nucleotide-binding protein-like 1</fullName>
    </recommendedName>
</protein>
<evidence type="ECO:0000313" key="8">
    <source>
        <dbReference type="Ensembl" id="ENSLLEP00000038085.1"/>
    </source>
</evidence>
<reference evidence="8" key="2">
    <citation type="submission" date="2025-09" db="UniProtKB">
        <authorList>
            <consortium name="Ensembl"/>
        </authorList>
    </citation>
    <scope>IDENTIFICATION</scope>
</reference>
<dbReference type="PRINTS" id="PR00326">
    <property type="entry name" value="GTP1OBG"/>
</dbReference>
<dbReference type="CDD" id="cd01857">
    <property type="entry name" value="HSR1_MMR1"/>
    <property type="match status" value="1"/>
</dbReference>
<keyword evidence="2" id="KW-0547">Nucleotide-binding</keyword>
<reference evidence="8" key="1">
    <citation type="submission" date="2025-08" db="UniProtKB">
        <authorList>
            <consortium name="Ensembl"/>
        </authorList>
    </citation>
    <scope>IDENTIFICATION</scope>
</reference>
<feature type="compositionally biased region" description="Basic and acidic residues" evidence="6">
    <location>
        <begin position="15"/>
        <end position="46"/>
    </location>
</feature>
<comment type="function">
    <text evidence="4">Possible regulatory or functional link with the histocompatibility cluster.</text>
</comment>
<evidence type="ECO:0000256" key="5">
    <source>
        <dbReference type="ARBA" id="ARBA00039902"/>
    </source>
</evidence>
<feature type="compositionally biased region" description="Acidic residues" evidence="6">
    <location>
        <begin position="555"/>
        <end position="591"/>
    </location>
</feature>
<keyword evidence="1" id="KW-0597">Phosphoprotein</keyword>
<feature type="region of interest" description="Disordered" evidence="6">
    <location>
        <begin position="544"/>
        <end position="605"/>
    </location>
</feature>
<dbReference type="PROSITE" id="PS51721">
    <property type="entry name" value="G_CP"/>
    <property type="match status" value="1"/>
</dbReference>
<dbReference type="Ensembl" id="ENSLLET00000039565.1">
    <property type="protein sequence ID" value="ENSLLEP00000038085.1"/>
    <property type="gene ID" value="ENSLLEG00000024138.1"/>
</dbReference>
<dbReference type="InterPro" id="IPR043358">
    <property type="entry name" value="GNL1-like"/>
</dbReference>
<evidence type="ECO:0000256" key="2">
    <source>
        <dbReference type="ARBA" id="ARBA00022741"/>
    </source>
</evidence>
<dbReference type="SUPFAM" id="SSF52540">
    <property type="entry name" value="P-loop containing nucleoside triphosphate hydrolases"/>
    <property type="match status" value="1"/>
</dbReference>
<sequence length="619" mass="70877">MPRKKPFSAKQKKRQLQDRRERKKGPLEPGRSEPNSRSESRERGEENTDTSDSESVRPQVRRVNLQPLVLRPGEKGYDANRYRLHFDRDSREEIERRKKLAQETILQPVSEMELEVDIEKIYRPGSVLDFPKRPAWSYEMSKEAVLSQEEKAFREYLQKIYENHNPRELSYFDHNLETWRQLWRVLEMSDVVLLITDIRHPVLHFSPALYDYVTKDLGRSLILVLNKTDLCPPSLVVAWKHYFQMKFPEVHVVCFTSYPRHPEEEQDPSAVFKKRRRRRRVWSSSLGPNQLLKACEVITAGKVDLTSWRRKIERDSVAPCNPEGDELEGLVERMGPEDAVISQQISDAELGLPSKELYKDGLLSIGCLGFPNVGKSSIINGLVGRKIVSVSRTPGHTKYFQTYFLTPTVRLCDCPGLIFPSLVDRQQQLLAGIYPIAQIQEPYTSVGYLTRHIPIPQLLKLNIPADSVPSGWTAWSICEAWADKRGYKTAKAARSDTYRAANSILRLAVDGRLCMCMRPPGYALQKESWEQHPDTIEIIAHIQAQAGDKDSSNSDGEEEEEEEEEDDISSSGEETEERDRDADEEEDEEETPTPSHSKKAGKARVAVTNPFAVLGEDEC</sequence>
<dbReference type="Pfam" id="PF01926">
    <property type="entry name" value="MMR_HSR1"/>
    <property type="match status" value="1"/>
</dbReference>
<dbReference type="PANTHER" id="PTHR45709:SF3">
    <property type="entry name" value="GUANINE NUCLEOTIDE-BINDING PROTEIN-LIKE 1"/>
    <property type="match status" value="1"/>
</dbReference>
<dbReference type="OrthoDB" id="391988at2759"/>
<keyword evidence="3" id="KW-0342">GTP-binding</keyword>
<dbReference type="InterPro" id="IPR030378">
    <property type="entry name" value="G_CP_dom"/>
</dbReference>
<feature type="compositionally biased region" description="Basic residues" evidence="6">
    <location>
        <begin position="1"/>
        <end position="14"/>
    </location>
</feature>
<dbReference type="PANTHER" id="PTHR45709">
    <property type="entry name" value="LARGE SUBUNIT GTPASE 1 HOMOLOG-RELATED"/>
    <property type="match status" value="1"/>
</dbReference>
<evidence type="ECO:0000313" key="9">
    <source>
        <dbReference type="Proteomes" id="UP000694569"/>
    </source>
</evidence>
<dbReference type="GO" id="GO:0003924">
    <property type="term" value="F:GTPase activity"/>
    <property type="evidence" value="ECO:0007669"/>
    <property type="project" value="InterPro"/>
</dbReference>
<proteinExistence type="predicted"/>
<evidence type="ECO:0000256" key="4">
    <source>
        <dbReference type="ARBA" id="ARBA00037770"/>
    </source>
</evidence>
<organism evidence="8 9">
    <name type="scientific">Leptobrachium leishanense</name>
    <name type="common">Leishan spiny toad</name>
    <dbReference type="NCBI Taxonomy" id="445787"/>
    <lineage>
        <taxon>Eukaryota</taxon>
        <taxon>Metazoa</taxon>
        <taxon>Chordata</taxon>
        <taxon>Craniata</taxon>
        <taxon>Vertebrata</taxon>
        <taxon>Euteleostomi</taxon>
        <taxon>Amphibia</taxon>
        <taxon>Batrachia</taxon>
        <taxon>Anura</taxon>
        <taxon>Pelobatoidea</taxon>
        <taxon>Megophryidae</taxon>
        <taxon>Leptobrachium</taxon>
    </lineage>
</organism>
<feature type="domain" description="CP-type G" evidence="7">
    <location>
        <begin position="179"/>
        <end position="420"/>
    </location>
</feature>
<evidence type="ECO:0000259" key="7">
    <source>
        <dbReference type="PROSITE" id="PS51721"/>
    </source>
</evidence>
<keyword evidence="9" id="KW-1185">Reference proteome</keyword>
<gene>
    <name evidence="8" type="primary">GNL1</name>
</gene>
<evidence type="ECO:0000256" key="6">
    <source>
        <dbReference type="SAM" id="MobiDB-lite"/>
    </source>
</evidence>
<dbReference type="AlphaFoldDB" id="A0A8C5QJ13"/>
<dbReference type="GeneTree" id="ENSGT00940000158047"/>
<dbReference type="InterPro" id="IPR006073">
    <property type="entry name" value="GTP-bd"/>
</dbReference>
<name>A0A8C5QJ13_9ANUR</name>
<dbReference type="InterPro" id="IPR027417">
    <property type="entry name" value="P-loop_NTPase"/>
</dbReference>
<dbReference type="GO" id="GO:0005525">
    <property type="term" value="F:GTP binding"/>
    <property type="evidence" value="ECO:0007669"/>
    <property type="project" value="UniProtKB-KW"/>
</dbReference>
<feature type="region of interest" description="Disordered" evidence="6">
    <location>
        <begin position="1"/>
        <end position="64"/>
    </location>
</feature>
<evidence type="ECO:0000256" key="3">
    <source>
        <dbReference type="ARBA" id="ARBA00023134"/>
    </source>
</evidence>